<evidence type="ECO:0000256" key="2">
    <source>
        <dbReference type="SAM" id="MobiDB-lite"/>
    </source>
</evidence>
<dbReference type="Proteomes" id="UP000265703">
    <property type="component" value="Unassembled WGS sequence"/>
</dbReference>
<organism evidence="3 4">
    <name type="scientific">Glomus cerebriforme</name>
    <dbReference type="NCBI Taxonomy" id="658196"/>
    <lineage>
        <taxon>Eukaryota</taxon>
        <taxon>Fungi</taxon>
        <taxon>Fungi incertae sedis</taxon>
        <taxon>Mucoromycota</taxon>
        <taxon>Glomeromycotina</taxon>
        <taxon>Glomeromycetes</taxon>
        <taxon>Glomerales</taxon>
        <taxon>Glomeraceae</taxon>
        <taxon>Glomus</taxon>
    </lineage>
</organism>
<proteinExistence type="predicted"/>
<feature type="coiled-coil region" evidence="1">
    <location>
        <begin position="304"/>
        <end position="331"/>
    </location>
</feature>
<keyword evidence="4" id="KW-1185">Reference proteome</keyword>
<protein>
    <submittedName>
        <fullName evidence="3">Uncharacterized protein</fullName>
    </submittedName>
</protein>
<sequence>MLGLRNVRERVQGIEQEWQKRTMQLFTNDQRMQVETAVRRRPGYTVSDEELLDRMRILRQVLFRQGDQIVIREHHPMGREELMITRAWHNNEEFRIFKVLQYLIYQGHDKLSNTDIRYQRNNSNKQGLVLRFSEGTTTTTTTTTMPIPPGVTGMELGIVVLANSDRLLNAIRQEYTEVRVVTPSNKEWIIYSSVPNLSGGTEELRRQAELREEAQRRKEERLQREAQQRQTEQQKRIQEEEEERLRNEAEMDIDQIVEVENQSYRKGLGVIEMSRNWLLIGLNDMVDIEEGELEEEDNDEEVNIWKSRMERRKLVNEIEELERNLKNEKKFENF</sequence>
<comment type="caution">
    <text evidence="3">The sequence shown here is derived from an EMBL/GenBank/DDBJ whole genome shotgun (WGS) entry which is preliminary data.</text>
</comment>
<evidence type="ECO:0000313" key="3">
    <source>
        <dbReference type="EMBL" id="RIA81986.1"/>
    </source>
</evidence>
<name>A0A397SB81_9GLOM</name>
<reference evidence="3 4" key="1">
    <citation type="submission" date="2018-06" db="EMBL/GenBank/DDBJ databases">
        <title>Comparative genomics reveals the genomic features of Rhizophagus irregularis, R. cerebriforme, R. diaphanum and Gigaspora rosea, and their symbiotic lifestyle signature.</title>
        <authorList>
            <person name="Morin E."/>
            <person name="San Clemente H."/>
            <person name="Chen E.C.H."/>
            <person name="De La Providencia I."/>
            <person name="Hainaut M."/>
            <person name="Kuo A."/>
            <person name="Kohler A."/>
            <person name="Murat C."/>
            <person name="Tang N."/>
            <person name="Roy S."/>
            <person name="Loubradou J."/>
            <person name="Henrissat B."/>
            <person name="Grigoriev I.V."/>
            <person name="Corradi N."/>
            <person name="Roux C."/>
            <person name="Martin F.M."/>
        </authorList>
    </citation>
    <scope>NUCLEOTIDE SEQUENCE [LARGE SCALE GENOMIC DNA]</scope>
    <source>
        <strain evidence="3 4">DAOM 227022</strain>
    </source>
</reference>
<feature type="region of interest" description="Disordered" evidence="2">
    <location>
        <begin position="216"/>
        <end position="246"/>
    </location>
</feature>
<evidence type="ECO:0000313" key="4">
    <source>
        <dbReference type="Proteomes" id="UP000265703"/>
    </source>
</evidence>
<gene>
    <name evidence="3" type="ORF">C1645_881298</name>
</gene>
<accession>A0A397SB81</accession>
<dbReference type="AlphaFoldDB" id="A0A397SB81"/>
<keyword evidence="1" id="KW-0175">Coiled coil</keyword>
<evidence type="ECO:0000256" key="1">
    <source>
        <dbReference type="SAM" id="Coils"/>
    </source>
</evidence>
<dbReference type="EMBL" id="QKYT01000718">
    <property type="protein sequence ID" value="RIA81986.1"/>
    <property type="molecule type" value="Genomic_DNA"/>
</dbReference>